<feature type="domain" description="Siphovirus-type tail component C-terminal" evidence="2">
    <location>
        <begin position="398"/>
        <end position="470"/>
    </location>
</feature>
<name>A0ABV8VU71_9BACI</name>
<evidence type="ECO:0000259" key="1">
    <source>
        <dbReference type="Pfam" id="PF05709"/>
    </source>
</evidence>
<evidence type="ECO:0000313" key="3">
    <source>
        <dbReference type="EMBL" id="MFC4387525.1"/>
    </source>
</evidence>
<accession>A0ABV8VU71</accession>
<evidence type="ECO:0000259" key="2">
    <source>
        <dbReference type="Pfam" id="PF22768"/>
    </source>
</evidence>
<dbReference type="RefSeq" id="WP_390197482.1">
    <property type="nucleotide sequence ID" value="NZ_JBHSDV010000001.1"/>
</dbReference>
<dbReference type="Pfam" id="PF05709">
    <property type="entry name" value="Sipho_tail"/>
    <property type="match status" value="1"/>
</dbReference>
<dbReference type="InterPro" id="IPR006520">
    <property type="entry name" value="Dit_BPSPP_N"/>
</dbReference>
<dbReference type="Gene3D" id="2.40.30.200">
    <property type="match status" value="1"/>
</dbReference>
<dbReference type="Proteomes" id="UP001595880">
    <property type="component" value="Unassembled WGS sequence"/>
</dbReference>
<organism evidence="3 4">
    <name type="scientific">Gracilibacillus marinus</name>
    <dbReference type="NCBI Taxonomy" id="630535"/>
    <lineage>
        <taxon>Bacteria</taxon>
        <taxon>Bacillati</taxon>
        <taxon>Bacillota</taxon>
        <taxon>Bacilli</taxon>
        <taxon>Bacillales</taxon>
        <taxon>Bacillaceae</taxon>
        <taxon>Gracilibacillus</taxon>
    </lineage>
</organism>
<comment type="caution">
    <text evidence="3">The sequence shown here is derived from an EMBL/GenBank/DDBJ whole genome shotgun (WGS) entry which is preliminary data.</text>
</comment>
<dbReference type="Gene3D" id="2.60.120.860">
    <property type="match status" value="1"/>
</dbReference>
<dbReference type="Pfam" id="PF22768">
    <property type="entry name" value="SPP1_Dit"/>
    <property type="match status" value="1"/>
</dbReference>
<dbReference type="InterPro" id="IPR054738">
    <property type="entry name" value="Siphovirus-type_tail_C"/>
</dbReference>
<keyword evidence="4" id="KW-1185">Reference proteome</keyword>
<dbReference type="NCBIfam" id="TIGR01633">
    <property type="entry name" value="phi3626_gp14_N"/>
    <property type="match status" value="1"/>
</dbReference>
<gene>
    <name evidence="3" type="ORF">ACFOZ1_06820</name>
</gene>
<evidence type="ECO:0000313" key="4">
    <source>
        <dbReference type="Proteomes" id="UP001595880"/>
    </source>
</evidence>
<sequence>MPNYISFKFNGIKKDWLYIERGRRKAPFAPRRRNIISVSGYPGGYLESTDIEPLSIIQPIGFKVTSDEEALSRADELANWLITDEPVPLEFDDEPGRIYYAVVQNTLDDFEKIATLRSGSIQFICPDPHKYGPELEAIFSSDVTNVTVNGTAPTKPVFELEVLNLTTFAMIQNQLGQYMMIGRPSSLDDNIVEPYTTILQDTCSSTVGWTEGNDLVDGIKTGSIQSNDGKIRALDYGTGPAWHGPVVKKSLSEPVQDFNIQVMINFNENIADNTGRLQISLLDVNNNVIGMLSFFDTYPKYFDKVGRAEIGNQLLVSDRNENWSNTFVGRLTLQRKGQEIVAKIQQYRNGKFIDTIEGKFIDYLNQHQTPIAQVQLHFGAYGENTRPFMAVDNIQVLQINDTTNAVPYIVQVGDLITFDHRDKSILINGEPRKDIKQFGATYFDLQPGDNQLVVMPSDSFHTKVKYREAYK</sequence>
<reference evidence="4" key="1">
    <citation type="journal article" date="2019" name="Int. J. Syst. Evol. Microbiol.">
        <title>The Global Catalogue of Microorganisms (GCM) 10K type strain sequencing project: providing services to taxonomists for standard genome sequencing and annotation.</title>
        <authorList>
            <consortium name="The Broad Institute Genomics Platform"/>
            <consortium name="The Broad Institute Genome Sequencing Center for Infectious Disease"/>
            <person name="Wu L."/>
            <person name="Ma J."/>
        </authorList>
    </citation>
    <scope>NUCLEOTIDE SEQUENCE [LARGE SCALE GENOMIC DNA]</scope>
    <source>
        <strain evidence="4">KACC 14058</strain>
    </source>
</reference>
<dbReference type="InterPro" id="IPR008841">
    <property type="entry name" value="Siphovirus-type_tail_N"/>
</dbReference>
<proteinExistence type="predicted"/>
<dbReference type="EMBL" id="JBHSDV010000001">
    <property type="protein sequence ID" value="MFC4387525.1"/>
    <property type="molecule type" value="Genomic_DNA"/>
</dbReference>
<feature type="domain" description="Siphovirus-type tail component RIFT-related" evidence="1">
    <location>
        <begin position="17"/>
        <end position="125"/>
    </location>
</feature>
<protein>
    <submittedName>
        <fullName evidence="3">Distal tail protein Dit</fullName>
    </submittedName>
</protein>